<feature type="transmembrane region" description="Helical" evidence="6">
    <location>
        <begin position="154"/>
        <end position="172"/>
    </location>
</feature>
<comment type="subcellular location">
    <subcellularLocation>
        <location evidence="1">Membrane</location>
        <topology evidence="1">Multi-pass membrane protein</topology>
    </subcellularLocation>
</comment>
<organism evidence="7 8">
    <name type="scientific">Riccia sorocarpa</name>
    <dbReference type="NCBI Taxonomy" id="122646"/>
    <lineage>
        <taxon>Eukaryota</taxon>
        <taxon>Viridiplantae</taxon>
        <taxon>Streptophyta</taxon>
        <taxon>Embryophyta</taxon>
        <taxon>Marchantiophyta</taxon>
        <taxon>Marchantiopsida</taxon>
        <taxon>Marchantiidae</taxon>
        <taxon>Marchantiales</taxon>
        <taxon>Ricciaceae</taxon>
        <taxon>Riccia</taxon>
    </lineage>
</organism>
<evidence type="ECO:0000313" key="7">
    <source>
        <dbReference type="EMBL" id="KAL3701610.1"/>
    </source>
</evidence>
<keyword evidence="4 6" id="KW-1133">Transmembrane helix</keyword>
<protein>
    <submittedName>
        <fullName evidence="7">Uncharacterized protein</fullName>
    </submittedName>
</protein>
<dbReference type="EMBL" id="JBJQOH010000001">
    <property type="protein sequence ID" value="KAL3701610.1"/>
    <property type="molecule type" value="Genomic_DNA"/>
</dbReference>
<dbReference type="PANTHER" id="PTHR47830:SF1">
    <property type="entry name" value="OS11G0534100 PROTEIN"/>
    <property type="match status" value="1"/>
</dbReference>
<dbReference type="GO" id="GO:0016020">
    <property type="term" value="C:membrane"/>
    <property type="evidence" value="ECO:0007669"/>
    <property type="project" value="UniProtKB-SubCell"/>
</dbReference>
<dbReference type="Proteomes" id="UP001633002">
    <property type="component" value="Unassembled WGS sequence"/>
</dbReference>
<comment type="caution">
    <text evidence="7">The sequence shown here is derived from an EMBL/GenBank/DDBJ whole genome shotgun (WGS) entry which is preliminary data.</text>
</comment>
<dbReference type="AlphaFoldDB" id="A0ABD3ID24"/>
<comment type="similarity">
    <text evidence="2">Belongs to the TMEM45 family.</text>
</comment>
<reference evidence="7 8" key="1">
    <citation type="submission" date="2024-09" db="EMBL/GenBank/DDBJ databases">
        <title>Chromosome-scale assembly of Riccia sorocarpa.</title>
        <authorList>
            <person name="Paukszto L."/>
        </authorList>
    </citation>
    <scope>NUCLEOTIDE SEQUENCE [LARGE SCALE GENOMIC DNA]</scope>
    <source>
        <strain evidence="7">LP-2024</strain>
        <tissue evidence="7">Aerial parts of the thallus</tissue>
    </source>
</reference>
<feature type="transmembrane region" description="Helical" evidence="6">
    <location>
        <begin position="124"/>
        <end position="142"/>
    </location>
</feature>
<dbReference type="Pfam" id="PF04819">
    <property type="entry name" value="DUF716"/>
    <property type="match status" value="1"/>
</dbReference>
<feature type="transmembrane region" description="Helical" evidence="6">
    <location>
        <begin position="241"/>
        <end position="265"/>
    </location>
</feature>
<evidence type="ECO:0000256" key="2">
    <source>
        <dbReference type="ARBA" id="ARBA00006948"/>
    </source>
</evidence>
<feature type="transmembrane region" description="Helical" evidence="6">
    <location>
        <begin position="12"/>
        <end position="30"/>
    </location>
</feature>
<keyword evidence="8" id="KW-1185">Reference proteome</keyword>
<evidence type="ECO:0000256" key="3">
    <source>
        <dbReference type="ARBA" id="ARBA00022692"/>
    </source>
</evidence>
<evidence type="ECO:0000256" key="6">
    <source>
        <dbReference type="SAM" id="Phobius"/>
    </source>
</evidence>
<dbReference type="PANTHER" id="PTHR47830">
    <property type="entry name" value="OS11G0534100 PROTEIN"/>
    <property type="match status" value="1"/>
</dbReference>
<keyword evidence="3 6" id="KW-0812">Transmembrane</keyword>
<evidence type="ECO:0000256" key="5">
    <source>
        <dbReference type="ARBA" id="ARBA00023136"/>
    </source>
</evidence>
<feature type="transmembrane region" description="Helical" evidence="6">
    <location>
        <begin position="93"/>
        <end position="112"/>
    </location>
</feature>
<dbReference type="InterPro" id="IPR006904">
    <property type="entry name" value="DUF716"/>
</dbReference>
<keyword evidence="5 6" id="KW-0472">Membrane</keyword>
<evidence type="ECO:0000256" key="4">
    <source>
        <dbReference type="ARBA" id="ARBA00022989"/>
    </source>
</evidence>
<name>A0ABD3ID24_9MARC</name>
<feature type="transmembrane region" description="Helical" evidence="6">
    <location>
        <begin position="56"/>
        <end position="73"/>
    </location>
</feature>
<proteinExistence type="inferred from homology"/>
<gene>
    <name evidence="7" type="ORF">R1sor_019632</name>
</gene>
<evidence type="ECO:0000256" key="1">
    <source>
        <dbReference type="ARBA" id="ARBA00004141"/>
    </source>
</evidence>
<evidence type="ECO:0000313" key="8">
    <source>
        <dbReference type="Proteomes" id="UP001633002"/>
    </source>
</evidence>
<sequence>MGTLTGHMIPAFFFFTFGLWHLFSAAVNYLRHPRDYCARAWQPVPFVSGKLRSLELYVLLLTIPIAIFYELGISTSFSPLEDGIIPVYRIASFQHSVVLLMFWLFAALVLISESSSALPLPYEIPFVLIGLAFLVELTVIGQEASLNAGLEGKCYTLLSFVIGISSVCAFLLAWQPRAFFVDFMFCMSLLLQGTWLFQIGLSMYVEGFIPEGCHRLQDLPVGVNGSTQCDLEDAKLRARGLMAFAFNCHVTLVVLFGVCALGLVARLQGYRRGGYDPVNIDYDGDNHLQMKPLGNKLKSQCEFIATPSISGLRYMELAARKL</sequence>
<accession>A0ABD3ID24</accession>
<feature type="transmembrane region" description="Helical" evidence="6">
    <location>
        <begin position="179"/>
        <end position="197"/>
    </location>
</feature>